<keyword evidence="2" id="KW-1185">Reference proteome</keyword>
<comment type="caution">
    <text evidence="1">The sequence shown here is derived from an EMBL/GenBank/DDBJ whole genome shotgun (WGS) entry which is preliminary data.</text>
</comment>
<name>A0A1Y1S367_9SPIO</name>
<dbReference type="PANTHER" id="PTHR43619:SF2">
    <property type="entry name" value="S-ADENOSYL-L-METHIONINE-DEPENDENT METHYLTRANSFERASES SUPERFAMILY PROTEIN"/>
    <property type="match status" value="1"/>
</dbReference>
<reference evidence="1 2" key="1">
    <citation type="submission" date="2017-03" db="EMBL/GenBank/DDBJ databases">
        <title>Draft Genome sequence of Marispirochaeta sp. strain JC444.</title>
        <authorList>
            <person name="Shivani Y."/>
            <person name="Subhash Y."/>
            <person name="Sasikala C."/>
            <person name="Ramana C."/>
        </authorList>
    </citation>
    <scope>NUCLEOTIDE SEQUENCE [LARGE SCALE GENOMIC DNA]</scope>
    <source>
        <strain evidence="1 2">JC444</strain>
    </source>
</reference>
<dbReference type="RefSeq" id="WP_083047837.1">
    <property type="nucleotide sequence ID" value="NZ_MWQY01000002.1"/>
</dbReference>
<sequence>MTEDAASALRGVEKTMLLPLWGRYSESIREHGLLHDSECVRLVESLGIDFSVISSEQLSMSRLAWVARALNVLRELRSISEKGGDLTILNLGCGLDTAFHGFVSDSVRWYDIDFPGVIALKKRLFPESDRYRLIPGSVLEESTYRRIEIQGRPVVLAVGLLYYFNADEVAQLLEIIARRIGQAAMILEYCSARGLEMGNRLVLKNSSDSVMKWSIESADELYTLSKAVRGVESYPLFQHVIPLLNGEEARQAELSDRLAIMSFAKLLLQRI</sequence>
<proteinExistence type="predicted"/>
<evidence type="ECO:0000313" key="1">
    <source>
        <dbReference type="EMBL" id="ORC37812.1"/>
    </source>
</evidence>
<evidence type="ECO:0008006" key="3">
    <source>
        <dbReference type="Google" id="ProtNLM"/>
    </source>
</evidence>
<dbReference type="OrthoDB" id="9800233at2"/>
<dbReference type="GO" id="GO:0008168">
    <property type="term" value="F:methyltransferase activity"/>
    <property type="evidence" value="ECO:0007669"/>
    <property type="project" value="InterPro"/>
</dbReference>
<dbReference type="SUPFAM" id="SSF53335">
    <property type="entry name" value="S-adenosyl-L-methionine-dependent methyltransferases"/>
    <property type="match status" value="1"/>
</dbReference>
<dbReference type="STRING" id="1963862.B4O97_02075"/>
<protein>
    <recommendedName>
        <fullName evidence="3">Methyltransferase</fullName>
    </recommendedName>
</protein>
<accession>A0A1Y1S367</accession>
<evidence type="ECO:0000313" key="2">
    <source>
        <dbReference type="Proteomes" id="UP000192343"/>
    </source>
</evidence>
<gene>
    <name evidence="1" type="ORF">B4O97_02075</name>
</gene>
<dbReference type="AlphaFoldDB" id="A0A1Y1S367"/>
<dbReference type="EMBL" id="MWQY01000002">
    <property type="protein sequence ID" value="ORC37812.1"/>
    <property type="molecule type" value="Genomic_DNA"/>
</dbReference>
<dbReference type="Proteomes" id="UP000192343">
    <property type="component" value="Unassembled WGS sequence"/>
</dbReference>
<dbReference type="Gene3D" id="3.40.50.150">
    <property type="entry name" value="Vaccinia Virus protein VP39"/>
    <property type="match status" value="1"/>
</dbReference>
<dbReference type="InterPro" id="IPR016874">
    <property type="entry name" value="TcmP-like"/>
</dbReference>
<dbReference type="PIRSF" id="PIRSF028177">
    <property type="entry name" value="Polyketide_synth_Omtfrase_TcmP"/>
    <property type="match status" value="1"/>
</dbReference>
<dbReference type="PANTHER" id="PTHR43619">
    <property type="entry name" value="S-ADENOSYL-L-METHIONINE-DEPENDENT METHYLTRANSFERASE YKTD-RELATED"/>
    <property type="match status" value="1"/>
</dbReference>
<organism evidence="1 2">
    <name type="scientific">Marispirochaeta aestuarii</name>
    <dbReference type="NCBI Taxonomy" id="1963862"/>
    <lineage>
        <taxon>Bacteria</taxon>
        <taxon>Pseudomonadati</taxon>
        <taxon>Spirochaetota</taxon>
        <taxon>Spirochaetia</taxon>
        <taxon>Spirochaetales</taxon>
        <taxon>Spirochaetaceae</taxon>
        <taxon>Marispirochaeta</taxon>
    </lineage>
</organism>
<dbReference type="InterPro" id="IPR029063">
    <property type="entry name" value="SAM-dependent_MTases_sf"/>
</dbReference>